<reference evidence="1 2" key="1">
    <citation type="submission" date="2021-03" db="EMBL/GenBank/DDBJ databases">
        <title>Flavobacterium kribbensis sp. nov, an endophytic bacteria, isolated from soybean.</title>
        <authorList>
            <person name="Lee J."/>
            <person name="Seo J."/>
        </authorList>
    </citation>
    <scope>NUCLEOTIDE SEQUENCE [LARGE SCALE GENOMIC DNA]</scope>
    <source>
        <strain evidence="1 2">BB8</strain>
    </source>
</reference>
<name>A0ABX7QDV8_9FLAO</name>
<keyword evidence="2" id="KW-1185">Reference proteome</keyword>
<dbReference type="Proteomes" id="UP000663440">
    <property type="component" value="Chromosome"/>
</dbReference>
<organism evidence="1 2">
    <name type="scientific">Flavobacterium endoglycinae</name>
    <dbReference type="NCBI Taxonomy" id="2816357"/>
    <lineage>
        <taxon>Bacteria</taxon>
        <taxon>Pseudomonadati</taxon>
        <taxon>Bacteroidota</taxon>
        <taxon>Flavobacteriia</taxon>
        <taxon>Flavobacteriales</taxon>
        <taxon>Flavobacteriaceae</taxon>
        <taxon>Flavobacterium</taxon>
    </lineage>
</organism>
<protein>
    <recommendedName>
        <fullName evidence="3">Lipoprotein</fullName>
    </recommendedName>
</protein>
<gene>
    <name evidence="1" type="ORF">J0383_00135</name>
</gene>
<evidence type="ECO:0008006" key="3">
    <source>
        <dbReference type="Google" id="ProtNLM"/>
    </source>
</evidence>
<dbReference type="PROSITE" id="PS51257">
    <property type="entry name" value="PROKAR_LIPOPROTEIN"/>
    <property type="match status" value="1"/>
</dbReference>
<evidence type="ECO:0000313" key="1">
    <source>
        <dbReference type="EMBL" id="QSW89239.1"/>
    </source>
</evidence>
<dbReference type="RefSeq" id="WP_207296433.1">
    <property type="nucleotide sequence ID" value="NZ_CP071448.1"/>
</dbReference>
<accession>A0ABX7QDV8</accession>
<proteinExistence type="predicted"/>
<evidence type="ECO:0000313" key="2">
    <source>
        <dbReference type="Proteomes" id="UP000663440"/>
    </source>
</evidence>
<sequence>MMKFSVFIPFFLLVMMSSCESSRAIDFKKSLSQSERRLFQIVLGKDSWGEKKMQYVIDNNYKDALAAVDQQAKEFDNLINYLKKLPTNDIPESEPLKTATIEYYEALKALHTFDRKEIAQRELLVTLKDNERKKASDELIALAKQKKQLYNTVYQKEAILQTASEKFDAYNGFD</sequence>
<dbReference type="EMBL" id="CP071448">
    <property type="protein sequence ID" value="QSW89239.1"/>
    <property type="molecule type" value="Genomic_DNA"/>
</dbReference>